<dbReference type="InterPro" id="IPR027417">
    <property type="entry name" value="P-loop_NTPase"/>
</dbReference>
<dbReference type="Gene3D" id="3.40.50.300">
    <property type="entry name" value="P-loop containing nucleotide triphosphate hydrolases"/>
    <property type="match status" value="1"/>
</dbReference>
<dbReference type="PANTHER" id="PTHR46411:SF2">
    <property type="entry name" value="AAA+ ATPASE DOMAIN-CONTAINING PROTEIN"/>
    <property type="match status" value="1"/>
</dbReference>
<feature type="region of interest" description="Disordered" evidence="1">
    <location>
        <begin position="1039"/>
        <end position="1061"/>
    </location>
</feature>
<proteinExistence type="predicted"/>
<dbReference type="Pfam" id="PF22942">
    <property type="entry name" value="DUF7025"/>
    <property type="match status" value="1"/>
</dbReference>
<dbReference type="Pfam" id="PF00004">
    <property type="entry name" value="AAA"/>
    <property type="match status" value="1"/>
</dbReference>
<feature type="compositionally biased region" description="Low complexity" evidence="1">
    <location>
        <begin position="1119"/>
        <end position="1133"/>
    </location>
</feature>
<dbReference type="SUPFAM" id="SSF52540">
    <property type="entry name" value="P-loop containing nucleoside triphosphate hydrolases"/>
    <property type="match status" value="1"/>
</dbReference>
<comment type="caution">
    <text evidence="3">The sequence shown here is derived from an EMBL/GenBank/DDBJ whole genome shotgun (WGS) entry which is preliminary data.</text>
</comment>
<protein>
    <recommendedName>
        <fullName evidence="2">AAA+ ATPase domain-containing protein</fullName>
    </recommendedName>
</protein>
<dbReference type="InterPro" id="IPR003959">
    <property type="entry name" value="ATPase_AAA_core"/>
</dbReference>
<dbReference type="Proteomes" id="UP000813444">
    <property type="component" value="Unassembled WGS sequence"/>
</dbReference>
<dbReference type="InterPro" id="IPR003593">
    <property type="entry name" value="AAA+_ATPase"/>
</dbReference>
<dbReference type="AlphaFoldDB" id="A0A8K0SB21"/>
<keyword evidence="4" id="KW-1185">Reference proteome</keyword>
<dbReference type="SMART" id="SM00382">
    <property type="entry name" value="AAA"/>
    <property type="match status" value="1"/>
</dbReference>
<sequence length="1196" mass="135210">MPLCNSPTICSHSKMTSTSAEAVVVGMAKAEDAAQLSTPRGTDDTVDSAVSLHPLATANKHGTSDENSEVGEEKRDEKNTEDVSADRASTSPPDNNERTMPRAKLLKKNKYDGGEDTDSGASSEDDLKETPHYREFMIEESAHLNTNILYQAYITRLEKNRAVPAHGEQEKKSSKAPTMVRGVIDYVRTLEERIQKLEAAEMERLRKGKRTDDDEINVFNEPNPTNEWGDLLLEVKFFHAEGEFNNDGGWQDNLHRKGSYQCNLDPKSLIRVLYNWAEGAESKRLNNGQRPDPDDIDILALGIMSEPIAGFFKNRLGLEADKSNLVRIGKPFRPLIRNLKPLKEHLAKLEMDFGPTDGKSTEIAGVAAKDASVKDRTYSAELDNVLPFSTMSDETKEPEKYATAEALVHFRYLVEFVDKYLAKALNLYQKLRDGDEDKIAYENLWMLFDKGDMIFCPSHEGGRIMTRLGDGHTIKPRYVPQLFSVLGIIGGLPKRKTLAPRQTSAEQDVFSNSLLSEIFLTANGSVKLQQENPSRGFGIPPYQRSKNSFTPMYVVCFHIDFDGVKYGAVREIFALKPHDGLVDIRDLEVFPAQYLKSGPERPFRGSEESGMDKFLRRGRKFIDATAVSHLSYEGLTVGKSREEINSAVIVDLKLAFQEYQDAFHDKDNIVPKFTSLVGELPSTSNAEVFEFATNSCNEVWCHKADCLSEKYYELNPEQLEKIESKIKGLLEDYEAEKLYQQHSLEDFKKYMEEHELIMLLPGVVPGFALRHRKWVQLNLDQLSELQQGLDWDKLVLPPGHREMVQAMVETHTRGSQASRWADENPREKVEMDLVRGKGRGCIILLHGVPGVGKTSTAECVAAYTQRPLYPITCGDIGYVPEAVEQNMEQHFKLAHRWGCVLLLDEADVFLAKRIKEDVKRNGLVSVFLRILEYYSGILFLTTNRVGAIDDAFRSRLHLTLYYPKLTQKQTEKIWKNNLERLKAINQGRETNNQPPIEFDKKKILKWVKLNWQTLQWNGRQIRNAFQTAVALAEFAAKHNDTEAARTPSKRGKKENDRKPGTPIMEVKHLAHIADASLQFSEYLVATHGEDEDASAKREKSRLASFMPKVKLKDLEETESSSSSSSSSDSSSEAESSDDSAVENSSEESSDESENGNKKKKTKKQVRKELKKEQSRTKINKEGKKEKGKESDKKRSK</sequence>
<accession>A0A8K0SB21</accession>
<dbReference type="EMBL" id="JAGPNK010000041">
    <property type="protein sequence ID" value="KAH7303069.1"/>
    <property type="molecule type" value="Genomic_DNA"/>
</dbReference>
<organism evidence="3 4">
    <name type="scientific">Stachybotrys elegans</name>
    <dbReference type="NCBI Taxonomy" id="80388"/>
    <lineage>
        <taxon>Eukaryota</taxon>
        <taxon>Fungi</taxon>
        <taxon>Dikarya</taxon>
        <taxon>Ascomycota</taxon>
        <taxon>Pezizomycotina</taxon>
        <taxon>Sordariomycetes</taxon>
        <taxon>Hypocreomycetidae</taxon>
        <taxon>Hypocreales</taxon>
        <taxon>Stachybotryaceae</taxon>
        <taxon>Stachybotrys</taxon>
    </lineage>
</organism>
<feature type="compositionally biased region" description="Acidic residues" evidence="1">
    <location>
        <begin position="1134"/>
        <end position="1153"/>
    </location>
</feature>
<dbReference type="OrthoDB" id="10042665at2759"/>
<dbReference type="GO" id="GO:0016887">
    <property type="term" value="F:ATP hydrolysis activity"/>
    <property type="evidence" value="ECO:0007669"/>
    <property type="project" value="InterPro"/>
</dbReference>
<feature type="compositionally biased region" description="Basic and acidic residues" evidence="1">
    <location>
        <begin position="71"/>
        <end position="85"/>
    </location>
</feature>
<dbReference type="PANTHER" id="PTHR46411">
    <property type="entry name" value="FAMILY ATPASE, PUTATIVE-RELATED"/>
    <property type="match status" value="1"/>
</dbReference>
<dbReference type="CDD" id="cd19481">
    <property type="entry name" value="RecA-like_protease"/>
    <property type="match status" value="1"/>
</dbReference>
<dbReference type="InterPro" id="IPR054289">
    <property type="entry name" value="DUF7025"/>
</dbReference>
<name>A0A8K0SB21_9HYPO</name>
<evidence type="ECO:0000313" key="4">
    <source>
        <dbReference type="Proteomes" id="UP000813444"/>
    </source>
</evidence>
<evidence type="ECO:0000313" key="3">
    <source>
        <dbReference type="EMBL" id="KAH7303069.1"/>
    </source>
</evidence>
<dbReference type="InterPro" id="IPR056599">
    <property type="entry name" value="AAA_lid_fung"/>
</dbReference>
<feature type="domain" description="AAA+ ATPase" evidence="2">
    <location>
        <begin position="839"/>
        <end position="966"/>
    </location>
</feature>
<feature type="region of interest" description="Disordered" evidence="1">
    <location>
        <begin position="1107"/>
        <end position="1196"/>
    </location>
</feature>
<dbReference type="GO" id="GO:0005524">
    <property type="term" value="F:ATP binding"/>
    <property type="evidence" value="ECO:0007669"/>
    <property type="project" value="InterPro"/>
</dbReference>
<feature type="region of interest" description="Disordered" evidence="1">
    <location>
        <begin position="55"/>
        <end position="128"/>
    </location>
</feature>
<reference evidence="3" key="1">
    <citation type="journal article" date="2021" name="Nat. Commun.">
        <title>Genetic determinants of endophytism in the Arabidopsis root mycobiome.</title>
        <authorList>
            <person name="Mesny F."/>
            <person name="Miyauchi S."/>
            <person name="Thiergart T."/>
            <person name="Pickel B."/>
            <person name="Atanasova L."/>
            <person name="Karlsson M."/>
            <person name="Huettel B."/>
            <person name="Barry K.W."/>
            <person name="Haridas S."/>
            <person name="Chen C."/>
            <person name="Bauer D."/>
            <person name="Andreopoulos W."/>
            <person name="Pangilinan J."/>
            <person name="LaButti K."/>
            <person name="Riley R."/>
            <person name="Lipzen A."/>
            <person name="Clum A."/>
            <person name="Drula E."/>
            <person name="Henrissat B."/>
            <person name="Kohler A."/>
            <person name="Grigoriev I.V."/>
            <person name="Martin F.M."/>
            <person name="Hacquard S."/>
        </authorList>
    </citation>
    <scope>NUCLEOTIDE SEQUENCE</scope>
    <source>
        <strain evidence="3">MPI-CAGE-CH-0235</strain>
    </source>
</reference>
<feature type="compositionally biased region" description="Acidic residues" evidence="1">
    <location>
        <begin position="114"/>
        <end position="127"/>
    </location>
</feature>
<evidence type="ECO:0000259" key="2">
    <source>
        <dbReference type="SMART" id="SM00382"/>
    </source>
</evidence>
<feature type="compositionally biased region" description="Basic and acidic residues" evidence="1">
    <location>
        <begin position="1166"/>
        <end position="1196"/>
    </location>
</feature>
<dbReference type="Pfam" id="PF23232">
    <property type="entry name" value="AAA_lid_13"/>
    <property type="match status" value="1"/>
</dbReference>
<evidence type="ECO:0000256" key="1">
    <source>
        <dbReference type="SAM" id="MobiDB-lite"/>
    </source>
</evidence>
<gene>
    <name evidence="3" type="ORF">B0I35DRAFT_447306</name>
</gene>